<name>A0ABS6RWL5_9BACT</name>
<evidence type="ECO:0000313" key="1">
    <source>
        <dbReference type="EMBL" id="MBV6341029.1"/>
    </source>
</evidence>
<comment type="caution">
    <text evidence="1">The sequence shown here is derived from an EMBL/GenBank/DDBJ whole genome shotgun (WGS) entry which is preliminary data.</text>
</comment>
<reference evidence="1 2" key="1">
    <citation type="journal article" date="2020" name="J Geophys Res Biogeosci">
        <title>Magnetotaxis as an Adaptation to Enable Bacterial Shuttling of Microbial Sulfur and Sulfur Cycling Across Aquatic Oxic#Anoxic Interfaces.</title>
        <authorList>
            <person name="Li J."/>
            <person name="Liu P."/>
            <person name="Wang J."/>
            <person name="Roberts A.P."/>
            <person name="Pan Y."/>
        </authorList>
    </citation>
    <scope>NUCLEOTIDE SEQUENCE [LARGE SCALE GENOMIC DNA]</scope>
    <source>
        <strain evidence="1 2">MYR-1_YQ</strain>
    </source>
</reference>
<organism evidence="1 2">
    <name type="scientific">Candidatus Magnetobacterium casense</name>
    <dbReference type="NCBI Taxonomy" id="1455061"/>
    <lineage>
        <taxon>Bacteria</taxon>
        <taxon>Pseudomonadati</taxon>
        <taxon>Nitrospirota</taxon>
        <taxon>Thermodesulfovibrionia</taxon>
        <taxon>Thermodesulfovibrionales</taxon>
        <taxon>Candidatus Magnetobacteriaceae</taxon>
        <taxon>Candidatus Magnetobacterium</taxon>
    </lineage>
</organism>
<evidence type="ECO:0000313" key="2">
    <source>
        <dbReference type="Proteomes" id="UP001196980"/>
    </source>
</evidence>
<protein>
    <recommendedName>
        <fullName evidence="3">Protein kinase domain-containing protein</fullName>
    </recommendedName>
</protein>
<gene>
    <name evidence="1" type="ORF">HWQ67_05480</name>
</gene>
<evidence type="ECO:0008006" key="3">
    <source>
        <dbReference type="Google" id="ProtNLM"/>
    </source>
</evidence>
<accession>A0ABS6RWL5</accession>
<sequence>MGIFADLNKEAAKKLRAGDMPEPAGYKIGDRIASRFEIYRILGGGMGVVYVCYDHESKNPLVLKTFQDKYLYSKSAQDSFKKEALLWIHLERHPYIVRALWV</sequence>
<dbReference type="EMBL" id="JABXWD010000066">
    <property type="protein sequence ID" value="MBV6341029.1"/>
    <property type="molecule type" value="Genomic_DNA"/>
</dbReference>
<proteinExistence type="predicted"/>
<dbReference type="Proteomes" id="UP001196980">
    <property type="component" value="Unassembled WGS sequence"/>
</dbReference>
<feature type="non-terminal residue" evidence="1">
    <location>
        <position position="102"/>
    </location>
</feature>
<keyword evidence="2" id="KW-1185">Reference proteome</keyword>